<evidence type="ECO:0000256" key="3">
    <source>
        <dbReference type="ARBA" id="ARBA00022679"/>
    </source>
</evidence>
<dbReference type="Gene3D" id="3.40.50.150">
    <property type="entry name" value="Vaccinia Virus protein VP39"/>
    <property type="match status" value="1"/>
</dbReference>
<dbReference type="EMBL" id="LN483142">
    <property type="protein sequence ID" value="CED83267.1"/>
    <property type="molecule type" value="Genomic_DNA"/>
</dbReference>
<dbReference type="SUPFAM" id="SSF53335">
    <property type="entry name" value="S-adenosyl-L-methionine-dependent methyltransferases"/>
    <property type="match status" value="1"/>
</dbReference>
<dbReference type="AlphaFoldDB" id="A0A0F7SMH5"/>
<keyword evidence="2 5" id="KW-0489">Methyltransferase</keyword>
<feature type="compositionally biased region" description="Basic and acidic residues" evidence="4">
    <location>
        <begin position="48"/>
        <end position="63"/>
    </location>
</feature>
<feature type="compositionally biased region" description="Polar residues" evidence="4">
    <location>
        <begin position="23"/>
        <end position="33"/>
    </location>
</feature>
<dbReference type="InterPro" id="IPR026113">
    <property type="entry name" value="METTL2/6/8-like"/>
</dbReference>
<name>A0A0F7SMH5_PHARH</name>
<feature type="region of interest" description="Disordered" evidence="4">
    <location>
        <begin position="324"/>
        <end position="359"/>
    </location>
</feature>
<accession>A0A0F7SMH5</accession>
<dbReference type="PANTHER" id="PTHR22809">
    <property type="entry name" value="METHYLTRANSFERASE-RELATED"/>
    <property type="match status" value="1"/>
</dbReference>
<proteinExistence type="inferred from homology"/>
<evidence type="ECO:0000256" key="4">
    <source>
        <dbReference type="SAM" id="MobiDB-lite"/>
    </source>
</evidence>
<evidence type="ECO:0000313" key="5">
    <source>
        <dbReference type="EMBL" id="CED83267.1"/>
    </source>
</evidence>
<dbReference type="CDD" id="cd02440">
    <property type="entry name" value="AdoMet_MTases"/>
    <property type="match status" value="1"/>
</dbReference>
<keyword evidence="3 5" id="KW-0808">Transferase</keyword>
<comment type="similarity">
    <text evidence="1">Belongs to the methyltransferase superfamily. METL family.</text>
</comment>
<evidence type="ECO:0000256" key="2">
    <source>
        <dbReference type="ARBA" id="ARBA00022603"/>
    </source>
</evidence>
<sequence length="479" mass="53676">MSNPTTAESKAEFTKSPEELKLKSTSSVQNQLLSSAVASTSTTTKNGLSKDEETSGDPDKRPEGWGTRVLQDEDQVFTMNAWDHAPPPEDLDERAEAVKQVQREHQVSDLMKDVYNKNPASFWDRFYNTHNENFFKDRKWLRLEFPELLQMTAADAGPRTIVEIGCGAGNALFPILENNKNPLLNLHGFDYSRSAVEVVRSNPSYAKPPMGKINAAVWDLSSESIPEDVPEGTVDVAVMVFVLSALKPGDEWERAMGNVWKMLKPGGLILFRDYGRHDLAQMRIKKNRMLDEDFYIRGDGTRVFFFSADDLSKIFTGRSITSPVDVTTTTTTAPNGIDDGPSLSPSQVNTPQPPSPSPILPDMNALSAAVDKLAMSGEESIVEKTTESQQDQQQLTAQEGTNSVYFPEDGKSKWHGEHPLFEFEQLGVDRRLLVNRKKQLKMYRVWMQVKARKLLKGAEGGTVQSDILTVQEEPYRFHE</sequence>
<reference evidence="5" key="1">
    <citation type="submission" date="2014-08" db="EMBL/GenBank/DDBJ databases">
        <authorList>
            <person name="Sharma Rahul"/>
            <person name="Thines Marco"/>
        </authorList>
    </citation>
    <scope>NUCLEOTIDE SEQUENCE</scope>
</reference>
<evidence type="ECO:0000256" key="1">
    <source>
        <dbReference type="ARBA" id="ARBA00009725"/>
    </source>
</evidence>
<feature type="compositionally biased region" description="Basic and acidic residues" evidence="4">
    <location>
        <begin position="9"/>
        <end position="22"/>
    </location>
</feature>
<organism evidence="5">
    <name type="scientific">Phaffia rhodozyma</name>
    <name type="common">Yeast</name>
    <name type="synonym">Xanthophyllomyces dendrorhous</name>
    <dbReference type="NCBI Taxonomy" id="264483"/>
    <lineage>
        <taxon>Eukaryota</taxon>
        <taxon>Fungi</taxon>
        <taxon>Dikarya</taxon>
        <taxon>Basidiomycota</taxon>
        <taxon>Agaricomycotina</taxon>
        <taxon>Tremellomycetes</taxon>
        <taxon>Cystofilobasidiales</taxon>
        <taxon>Mrakiaceae</taxon>
        <taxon>Phaffia</taxon>
    </lineage>
</organism>
<feature type="region of interest" description="Disordered" evidence="4">
    <location>
        <begin position="1"/>
        <end position="66"/>
    </location>
</feature>
<feature type="compositionally biased region" description="Low complexity" evidence="4">
    <location>
        <begin position="34"/>
        <end position="44"/>
    </location>
</feature>
<dbReference type="InterPro" id="IPR029063">
    <property type="entry name" value="SAM-dependent_MTases_sf"/>
</dbReference>
<dbReference type="Pfam" id="PF13489">
    <property type="entry name" value="Methyltransf_23"/>
    <property type="match status" value="1"/>
</dbReference>
<protein>
    <submittedName>
        <fullName evidence="5">Predicted methyltransferase</fullName>
    </submittedName>
</protein>
<dbReference type="GO" id="GO:0032259">
    <property type="term" value="P:methylation"/>
    <property type="evidence" value="ECO:0007669"/>
    <property type="project" value="UniProtKB-KW"/>
</dbReference>
<dbReference type="GO" id="GO:0052735">
    <property type="term" value="F:tRNA (cytidine-3-)-methyltransferase activity"/>
    <property type="evidence" value="ECO:0007669"/>
    <property type="project" value="TreeGrafter"/>
</dbReference>
<dbReference type="PANTHER" id="PTHR22809:SF11">
    <property type="entry name" value="TRNA N(3)-METHYLCYTIDINE METHYLTRANSFERASE METTL2"/>
    <property type="match status" value="1"/>
</dbReference>